<evidence type="ECO:0000256" key="12">
    <source>
        <dbReference type="ARBA" id="ARBA00023170"/>
    </source>
</evidence>
<dbReference type="RefSeq" id="XP_022236952.1">
    <property type="nucleotide sequence ID" value="XM_022381244.1"/>
</dbReference>
<keyword evidence="4" id="KW-1003">Cell membrane</keyword>
<keyword evidence="8 15" id="KW-0547">Nucleotide-binding</keyword>
<evidence type="ECO:0000256" key="4">
    <source>
        <dbReference type="ARBA" id="ARBA00022475"/>
    </source>
</evidence>
<gene>
    <name evidence="18 19" type="primary">LOC106477798</name>
</gene>
<organism evidence="17 18">
    <name type="scientific">Limulus polyphemus</name>
    <name type="common">Atlantic horseshoe crab</name>
    <dbReference type="NCBI Taxonomy" id="6850"/>
    <lineage>
        <taxon>Eukaryota</taxon>
        <taxon>Metazoa</taxon>
        <taxon>Ecdysozoa</taxon>
        <taxon>Arthropoda</taxon>
        <taxon>Chelicerata</taxon>
        <taxon>Merostomata</taxon>
        <taxon>Xiphosura</taxon>
        <taxon>Limulidae</taxon>
        <taxon>Limulus</taxon>
    </lineage>
</organism>
<evidence type="ECO:0000256" key="6">
    <source>
        <dbReference type="ARBA" id="ARBA00022692"/>
    </source>
</evidence>
<keyword evidence="12" id="KW-0675">Receptor</keyword>
<keyword evidence="10" id="KW-1133">Transmembrane helix</keyword>
<keyword evidence="7" id="KW-0732">Signal</keyword>
<sequence length="352" mass="40605">MVLVLAFRRIRKYRRGYNATPTVDVDIDLDKLPSNISYHKTGAKLNPKLEGLEFPRNDILYIRDIGQGAFGRVFQAKVPGVVKDDEFTMVAVKMLKEEASEDLQSDFEREACLLAEFDHPNIVKLLGVCAVGKPMCFLFEYMGRGDLNGFLRSCSPSNYIVRAAKNNIFNDVRLNHWDLVNIARQVAAGMSYLSERKFVHRDLATRNCLINDDMVVKISDFGLSQKIYTANYYKGSEHDAIPIRWMPLESILYNKFTVESDIWAFGIMVWEIFSFALQPYYGMTHEEVVKFIQEGNVLSCPENTPLSIYNLMKRCWNKKPTNRPSFKVIYKTLCAVHEEMVKNQYSRPTVHF</sequence>
<evidence type="ECO:0000256" key="5">
    <source>
        <dbReference type="ARBA" id="ARBA00022553"/>
    </source>
</evidence>
<evidence type="ECO:0000256" key="10">
    <source>
        <dbReference type="ARBA" id="ARBA00022989"/>
    </source>
</evidence>
<evidence type="ECO:0000313" key="18">
    <source>
        <dbReference type="RefSeq" id="XP_022236951.1"/>
    </source>
</evidence>
<evidence type="ECO:0000256" key="15">
    <source>
        <dbReference type="PROSITE-ProRule" id="PRU10141"/>
    </source>
</evidence>
<dbReference type="InterPro" id="IPR017441">
    <property type="entry name" value="Protein_kinase_ATP_BS"/>
</dbReference>
<evidence type="ECO:0000256" key="8">
    <source>
        <dbReference type="ARBA" id="ARBA00022741"/>
    </source>
</evidence>
<keyword evidence="13" id="KW-0325">Glycoprotein</keyword>
<keyword evidence="17" id="KW-1185">Reference proteome</keyword>
<dbReference type="SMART" id="SM00219">
    <property type="entry name" value="TyrKc"/>
    <property type="match status" value="1"/>
</dbReference>
<evidence type="ECO:0000256" key="2">
    <source>
        <dbReference type="ARBA" id="ARBA00004479"/>
    </source>
</evidence>
<reference evidence="18 19" key="1">
    <citation type="submission" date="2025-05" db="UniProtKB">
        <authorList>
            <consortium name="RefSeq"/>
        </authorList>
    </citation>
    <scope>IDENTIFICATION</scope>
    <source>
        <tissue evidence="18 19">Muscle</tissue>
    </source>
</reference>
<proteinExistence type="predicted"/>
<dbReference type="GeneID" id="106477798"/>
<protein>
    <submittedName>
        <fullName evidence="18 19">Tyrosine-protein kinase transmembrane receptor Ror2-like</fullName>
    </submittedName>
</protein>
<evidence type="ECO:0000259" key="16">
    <source>
        <dbReference type="PROSITE" id="PS50011"/>
    </source>
</evidence>
<dbReference type="PANTHER" id="PTHR24416">
    <property type="entry name" value="TYROSINE-PROTEIN KINASE RECEPTOR"/>
    <property type="match status" value="1"/>
</dbReference>
<evidence type="ECO:0000256" key="1">
    <source>
        <dbReference type="ARBA" id="ARBA00004162"/>
    </source>
</evidence>
<dbReference type="Pfam" id="PF07714">
    <property type="entry name" value="PK_Tyr_Ser-Thr"/>
    <property type="match status" value="1"/>
</dbReference>
<comment type="catalytic activity">
    <reaction evidence="14">
        <text>L-tyrosyl-[protein] + ATP = O-phospho-L-tyrosyl-[protein] + ADP + H(+)</text>
        <dbReference type="Rhea" id="RHEA:10596"/>
        <dbReference type="Rhea" id="RHEA-COMP:10136"/>
        <dbReference type="Rhea" id="RHEA-COMP:20101"/>
        <dbReference type="ChEBI" id="CHEBI:15378"/>
        <dbReference type="ChEBI" id="CHEBI:30616"/>
        <dbReference type="ChEBI" id="CHEBI:46858"/>
        <dbReference type="ChEBI" id="CHEBI:61978"/>
        <dbReference type="ChEBI" id="CHEBI:456216"/>
        <dbReference type="EC" id="2.7.10.1"/>
    </reaction>
</comment>
<dbReference type="InterPro" id="IPR020635">
    <property type="entry name" value="Tyr_kinase_cat_dom"/>
</dbReference>
<dbReference type="PANTHER" id="PTHR24416:SF317">
    <property type="entry name" value="MUSCLE, SKELETAL RECEPTOR TYROSINE-PROTEIN KINASE"/>
    <property type="match status" value="1"/>
</dbReference>
<dbReference type="PROSITE" id="PS00109">
    <property type="entry name" value="PROTEIN_KINASE_TYR"/>
    <property type="match status" value="1"/>
</dbReference>
<keyword evidence="5" id="KW-0597">Phosphoprotein</keyword>
<comment type="subcellular location">
    <subcellularLocation>
        <location evidence="1">Cell membrane</location>
        <topology evidence="1">Single-pass membrane protein</topology>
    </subcellularLocation>
    <subcellularLocation>
        <location evidence="2">Membrane</location>
        <topology evidence="2">Single-pass type I membrane protein</topology>
    </subcellularLocation>
</comment>
<dbReference type="PROSITE" id="PS00107">
    <property type="entry name" value="PROTEIN_KINASE_ATP"/>
    <property type="match status" value="1"/>
</dbReference>
<dbReference type="PIRSF" id="PIRSF000615">
    <property type="entry name" value="TyrPK_CSF1-R"/>
    <property type="match status" value="1"/>
</dbReference>
<evidence type="ECO:0000256" key="13">
    <source>
        <dbReference type="ARBA" id="ARBA00023180"/>
    </source>
</evidence>
<dbReference type="InterPro" id="IPR000719">
    <property type="entry name" value="Prot_kinase_dom"/>
</dbReference>
<evidence type="ECO:0000256" key="9">
    <source>
        <dbReference type="ARBA" id="ARBA00022840"/>
    </source>
</evidence>
<dbReference type="PRINTS" id="PR00109">
    <property type="entry name" value="TYRKINASE"/>
</dbReference>
<dbReference type="InterPro" id="IPR001245">
    <property type="entry name" value="Ser-Thr/Tyr_kinase_cat_dom"/>
</dbReference>
<keyword evidence="11" id="KW-0472">Membrane</keyword>
<accession>A0ABM1RZZ6</accession>
<evidence type="ECO:0000313" key="19">
    <source>
        <dbReference type="RefSeq" id="XP_022236952.1"/>
    </source>
</evidence>
<dbReference type="SUPFAM" id="SSF56112">
    <property type="entry name" value="Protein kinase-like (PK-like)"/>
    <property type="match status" value="1"/>
</dbReference>
<evidence type="ECO:0000256" key="3">
    <source>
        <dbReference type="ARBA" id="ARBA00022473"/>
    </source>
</evidence>
<evidence type="ECO:0000256" key="7">
    <source>
        <dbReference type="ARBA" id="ARBA00022729"/>
    </source>
</evidence>
<feature type="binding site" evidence="15">
    <location>
        <position position="93"/>
    </location>
    <ligand>
        <name>ATP</name>
        <dbReference type="ChEBI" id="CHEBI:30616"/>
    </ligand>
</feature>
<evidence type="ECO:0000256" key="11">
    <source>
        <dbReference type="ARBA" id="ARBA00023136"/>
    </source>
</evidence>
<keyword evidence="3" id="KW-0217">Developmental protein</keyword>
<evidence type="ECO:0000256" key="14">
    <source>
        <dbReference type="ARBA" id="ARBA00051243"/>
    </source>
</evidence>
<dbReference type="InterPro" id="IPR008266">
    <property type="entry name" value="Tyr_kinase_AS"/>
</dbReference>
<dbReference type="InterPro" id="IPR011009">
    <property type="entry name" value="Kinase-like_dom_sf"/>
</dbReference>
<dbReference type="RefSeq" id="XP_022236951.1">
    <property type="nucleotide sequence ID" value="XM_022381243.1"/>
</dbReference>
<feature type="domain" description="Protein kinase" evidence="16">
    <location>
        <begin position="59"/>
        <end position="340"/>
    </location>
</feature>
<evidence type="ECO:0000313" key="17">
    <source>
        <dbReference type="Proteomes" id="UP000694941"/>
    </source>
</evidence>
<keyword evidence="9 15" id="KW-0067">ATP-binding</keyword>
<dbReference type="Gene3D" id="1.10.510.10">
    <property type="entry name" value="Transferase(Phosphotransferase) domain 1"/>
    <property type="match status" value="1"/>
</dbReference>
<name>A0ABM1RZZ6_LIMPO</name>
<dbReference type="PROSITE" id="PS50011">
    <property type="entry name" value="PROTEIN_KINASE_DOM"/>
    <property type="match status" value="1"/>
</dbReference>
<dbReference type="Proteomes" id="UP000694941">
    <property type="component" value="Unplaced"/>
</dbReference>
<dbReference type="Gene3D" id="3.30.200.20">
    <property type="entry name" value="Phosphorylase Kinase, domain 1"/>
    <property type="match status" value="1"/>
</dbReference>
<keyword evidence="6" id="KW-0812">Transmembrane</keyword>
<dbReference type="InterPro" id="IPR050122">
    <property type="entry name" value="RTK"/>
</dbReference>